<dbReference type="AlphaFoldDB" id="A0A174A959"/>
<gene>
    <name evidence="1" type="ORF">ERS852395_01488</name>
</gene>
<protein>
    <submittedName>
        <fullName evidence="1">Uncharacterized protein</fullName>
    </submittedName>
</protein>
<dbReference type="EMBL" id="CYZA01000006">
    <property type="protein sequence ID" value="CUN84350.1"/>
    <property type="molecule type" value="Genomic_DNA"/>
</dbReference>
<dbReference type="Proteomes" id="UP000095447">
    <property type="component" value="Unassembled WGS sequence"/>
</dbReference>
<name>A0A174A959_9FIRM</name>
<dbReference type="RefSeq" id="WP_055053232.1">
    <property type="nucleotide sequence ID" value="NZ_CYZA01000006.1"/>
</dbReference>
<sequence>MKNNNRLYFARQKFLGKCPVCGKTLKKVDGVNILRCDNAVCSGVTVRRNGESSQEPYYRMLNDRGMEIYEHLFNKK</sequence>
<evidence type="ECO:0000313" key="1">
    <source>
        <dbReference type="EMBL" id="CUN84350.1"/>
    </source>
</evidence>
<evidence type="ECO:0000313" key="2">
    <source>
        <dbReference type="Proteomes" id="UP000095447"/>
    </source>
</evidence>
<accession>A0A174A959</accession>
<reference evidence="1 2" key="1">
    <citation type="submission" date="2015-09" db="EMBL/GenBank/DDBJ databases">
        <authorList>
            <consortium name="Pathogen Informatics"/>
        </authorList>
    </citation>
    <scope>NUCLEOTIDE SEQUENCE [LARGE SCALE GENOMIC DNA]</scope>
    <source>
        <strain evidence="1 2">2789STDY5608838</strain>
    </source>
</reference>
<proteinExistence type="predicted"/>
<organism evidence="1 2">
    <name type="scientific">Blautia obeum</name>
    <dbReference type="NCBI Taxonomy" id="40520"/>
    <lineage>
        <taxon>Bacteria</taxon>
        <taxon>Bacillati</taxon>
        <taxon>Bacillota</taxon>
        <taxon>Clostridia</taxon>
        <taxon>Lachnospirales</taxon>
        <taxon>Lachnospiraceae</taxon>
        <taxon>Blautia</taxon>
    </lineage>
</organism>